<evidence type="ECO:0000313" key="3">
    <source>
        <dbReference type="Proteomes" id="UP000543804"/>
    </source>
</evidence>
<protein>
    <submittedName>
        <fullName evidence="2">Lactate utilization protein</fullName>
    </submittedName>
</protein>
<accession>A0A848B1W2</accession>
<feature type="domain" description="LUD" evidence="1">
    <location>
        <begin position="14"/>
        <end position="204"/>
    </location>
</feature>
<proteinExistence type="predicted"/>
<gene>
    <name evidence="2" type="ORF">HF878_00035</name>
</gene>
<dbReference type="Proteomes" id="UP000543804">
    <property type="component" value="Unassembled WGS sequence"/>
</dbReference>
<evidence type="ECO:0000259" key="1">
    <source>
        <dbReference type="Pfam" id="PF02589"/>
    </source>
</evidence>
<evidence type="ECO:0000313" key="2">
    <source>
        <dbReference type="EMBL" id="NMD97873.1"/>
    </source>
</evidence>
<dbReference type="PANTHER" id="PTHR36179">
    <property type="entry name" value="LUD_DOM DOMAIN-CONTAINING PROTEIN"/>
    <property type="match status" value="1"/>
</dbReference>
<dbReference type="RefSeq" id="WP_031585135.1">
    <property type="nucleotide sequence ID" value="NZ_JABAFA010000001.1"/>
</dbReference>
<dbReference type="AlphaFoldDB" id="A0A848B1W2"/>
<sequence length="210" mass="22907">MNENLFKRNELLAEKTIKGLASRNMTGYYAATKEEALSRALSLIPEKSLVTMGGGMSVHEIGLVDALKAGAYDFLDRDEAADKRAAMLAAYDADFYLASCNALTDDGILINIDGNANRVSAIAQGPRKVLFIVGINKICPDLDSAMKRARNVAAPANIQRFASLNPPCKKAGRCFDCKSPDTICCQFLITRYSMHKDRIHVILVNDALGF</sequence>
<dbReference type="InterPro" id="IPR003741">
    <property type="entry name" value="LUD_dom"/>
</dbReference>
<comment type="caution">
    <text evidence="2">The sequence shown here is derived from an EMBL/GenBank/DDBJ whole genome shotgun (WGS) entry which is preliminary data.</text>
</comment>
<name>A0A848B1W2_9FIRM</name>
<organism evidence="2 3">
    <name type="scientific">Selenomonas bovis</name>
    <dbReference type="NCBI Taxonomy" id="416586"/>
    <lineage>
        <taxon>Bacteria</taxon>
        <taxon>Bacillati</taxon>
        <taxon>Bacillota</taxon>
        <taxon>Negativicutes</taxon>
        <taxon>Selenomonadales</taxon>
        <taxon>Selenomonadaceae</taxon>
        <taxon>Selenomonas</taxon>
    </lineage>
</organism>
<dbReference type="Pfam" id="PF02589">
    <property type="entry name" value="LUD_dom"/>
    <property type="match status" value="1"/>
</dbReference>
<keyword evidence="3" id="KW-1185">Reference proteome</keyword>
<dbReference type="PANTHER" id="PTHR36179:SF2">
    <property type="entry name" value="LUD DOMAIN-CONTAINING PROTEIN"/>
    <property type="match status" value="1"/>
</dbReference>
<reference evidence="2 3" key="1">
    <citation type="submission" date="2020-04" db="EMBL/GenBank/DDBJ databases">
        <authorList>
            <person name="Hitch T.C.A."/>
            <person name="Wylensek D."/>
            <person name="Clavel T."/>
        </authorList>
    </citation>
    <scope>NUCLEOTIDE SEQUENCE [LARGE SCALE GENOMIC DNA]</scope>
    <source>
        <strain evidence="2 3">PG-130-P53-12</strain>
    </source>
</reference>
<dbReference type="EMBL" id="JABAFA010000001">
    <property type="protein sequence ID" value="NMD97873.1"/>
    <property type="molecule type" value="Genomic_DNA"/>
</dbReference>